<reference evidence="2 3" key="1">
    <citation type="submission" date="2021-02" db="EMBL/GenBank/DDBJ databases">
        <authorList>
            <person name="Ra J.-S."/>
        </authorList>
    </citation>
    <scope>NUCLEOTIDE SEQUENCE [LARGE SCALE GENOMIC DNA]</scope>
    <source>
        <strain evidence="2 3">MMS20-R1-14</strain>
    </source>
</reference>
<evidence type="ECO:0000313" key="2">
    <source>
        <dbReference type="EMBL" id="MBM7077076.1"/>
    </source>
</evidence>
<feature type="transmembrane region" description="Helical" evidence="1">
    <location>
        <begin position="87"/>
        <end position="108"/>
    </location>
</feature>
<comment type="caution">
    <text evidence="2">The sequence shown here is derived from an EMBL/GenBank/DDBJ whole genome shotgun (WGS) entry which is preliminary data.</text>
</comment>
<gene>
    <name evidence="2" type="ORF">JQX11_12025</name>
</gene>
<evidence type="ECO:0008006" key="4">
    <source>
        <dbReference type="Google" id="ProtNLM"/>
    </source>
</evidence>
<evidence type="ECO:0000313" key="3">
    <source>
        <dbReference type="Proteomes" id="UP001518872"/>
    </source>
</evidence>
<dbReference type="EMBL" id="JAFEUC010000005">
    <property type="protein sequence ID" value="MBM7077076.1"/>
    <property type="molecule type" value="Genomic_DNA"/>
</dbReference>
<sequence length="156" mass="16372">MTERPSYGPDDVMRGLSLPRRVGLLVVGLGGLTAAVTIGLLLATEPGALPLRTRIAFVAMIGVGMAWAGFAGWALARRPLFAVDRVIAARLAVTFSVLMTVGMVTVAVMRAGPVGVLTVGGLGVALTVVAGVLLARARAYRRTLLARWHELERQNG</sequence>
<proteinExistence type="predicted"/>
<keyword evidence="1" id="KW-0812">Transmembrane</keyword>
<accession>A0ABS2IRV4</accession>
<name>A0ABS2IRV4_9ACTN</name>
<feature type="transmembrane region" description="Helical" evidence="1">
    <location>
        <begin position="114"/>
        <end position="135"/>
    </location>
</feature>
<feature type="transmembrane region" description="Helical" evidence="1">
    <location>
        <begin position="55"/>
        <end position="75"/>
    </location>
</feature>
<keyword evidence="1" id="KW-0472">Membrane</keyword>
<keyword evidence="1" id="KW-1133">Transmembrane helix</keyword>
<protein>
    <recommendedName>
        <fullName evidence="4">Transmembrane transport protein</fullName>
    </recommendedName>
</protein>
<dbReference type="Proteomes" id="UP001518872">
    <property type="component" value="Unassembled WGS sequence"/>
</dbReference>
<feature type="transmembrane region" description="Helical" evidence="1">
    <location>
        <begin position="22"/>
        <end position="43"/>
    </location>
</feature>
<keyword evidence="3" id="KW-1185">Reference proteome</keyword>
<organism evidence="2 3">
    <name type="scientific">Micromonospora humida</name>
    <dbReference type="NCBI Taxonomy" id="2809018"/>
    <lineage>
        <taxon>Bacteria</taxon>
        <taxon>Bacillati</taxon>
        <taxon>Actinomycetota</taxon>
        <taxon>Actinomycetes</taxon>
        <taxon>Micromonosporales</taxon>
        <taxon>Micromonosporaceae</taxon>
        <taxon>Micromonospora</taxon>
    </lineage>
</organism>
<dbReference type="RefSeq" id="WP_204925060.1">
    <property type="nucleotide sequence ID" value="NZ_JAFEUC010000005.1"/>
</dbReference>
<evidence type="ECO:0000256" key="1">
    <source>
        <dbReference type="SAM" id="Phobius"/>
    </source>
</evidence>